<evidence type="ECO:0000259" key="1">
    <source>
        <dbReference type="Pfam" id="PF03478"/>
    </source>
</evidence>
<dbReference type="Pfam" id="PF03478">
    <property type="entry name" value="Beta-prop_KIB1-4"/>
    <property type="match status" value="1"/>
</dbReference>
<evidence type="ECO:0000313" key="2">
    <source>
        <dbReference type="EMBL" id="VYS47572.1"/>
    </source>
</evidence>
<dbReference type="InterPro" id="IPR005174">
    <property type="entry name" value="KIB1-4_b-propeller"/>
</dbReference>
<dbReference type="ExpressionAtlas" id="A0A654EJ84">
    <property type="expression patterns" value="baseline and differential"/>
</dbReference>
<protein>
    <recommendedName>
        <fullName evidence="1">KIB1-4 beta-propeller domain-containing protein</fullName>
    </recommendedName>
</protein>
<sequence>MSRLLSKLSPLIHKSSRNIRSFSSSTTGPCVSICTVVEPSPDGNLGQVLLFNIPDMKLVTADKIYPDELYDAQLVGASHGWGLFSDRTNRSALISDYLNPYASKSKPKMIHLPFFTPMYSGQTEVVCNVAMSSPPPDQDDDHEDWVVGIKFLGRQLSLCRPRRDLRWTNILTPFESWEISKLMYSKKDQRFYLLAPGGNYLCSWDLNFKEDKKPKFHELVLHNLPNMPRSLWKQLDSYGREDHWVESPSGESFLVKWFCEYSPENTSNWCKSPIVMVFREEETKDGRKNMRYTDDIGDLCIFISKGEDFCVKASSCPGLQPNSISLHGRLFAILNLTKRTMGCYEYPQGIPKRIPYLPYWLPPFSP</sequence>
<dbReference type="PANTHER" id="PTHR44259:SF93">
    <property type="entry name" value="PROTEIN, PUTATIVE (DUF295)-RELATED"/>
    <property type="match status" value="1"/>
</dbReference>
<name>A0A654EJ84_ARATH</name>
<dbReference type="InterPro" id="IPR050942">
    <property type="entry name" value="F-box_BR-signaling"/>
</dbReference>
<accession>A0A654EJ84</accession>
<dbReference type="AlphaFoldDB" id="A0A654EJ84"/>
<dbReference type="PANTHER" id="PTHR44259">
    <property type="entry name" value="OS07G0183000 PROTEIN-RELATED"/>
    <property type="match status" value="1"/>
</dbReference>
<evidence type="ECO:0000313" key="3">
    <source>
        <dbReference type="Proteomes" id="UP000426265"/>
    </source>
</evidence>
<proteinExistence type="predicted"/>
<dbReference type="EMBL" id="CACRSJ010000104">
    <property type="protein sequence ID" value="VYS47572.1"/>
    <property type="molecule type" value="Genomic_DNA"/>
</dbReference>
<feature type="domain" description="KIB1-4 beta-propeller" evidence="1">
    <location>
        <begin position="51"/>
        <end position="324"/>
    </location>
</feature>
<organism evidence="2 3">
    <name type="scientific">Arabidopsis thaliana</name>
    <name type="common">Mouse-ear cress</name>
    <dbReference type="NCBI Taxonomy" id="3702"/>
    <lineage>
        <taxon>Eukaryota</taxon>
        <taxon>Viridiplantae</taxon>
        <taxon>Streptophyta</taxon>
        <taxon>Embryophyta</taxon>
        <taxon>Tracheophyta</taxon>
        <taxon>Spermatophyta</taxon>
        <taxon>Magnoliopsida</taxon>
        <taxon>eudicotyledons</taxon>
        <taxon>Gunneridae</taxon>
        <taxon>Pentapetalae</taxon>
        <taxon>rosids</taxon>
        <taxon>malvids</taxon>
        <taxon>Brassicales</taxon>
        <taxon>Brassicaceae</taxon>
        <taxon>Camelineae</taxon>
        <taxon>Arabidopsis</taxon>
    </lineage>
</organism>
<reference evidence="2 3" key="1">
    <citation type="submission" date="2019-11" db="EMBL/GenBank/DDBJ databases">
        <authorList>
            <person name="Jiao W.-B."/>
            <person name="Schneeberger K."/>
        </authorList>
    </citation>
    <scope>NUCLEOTIDE SEQUENCE [LARGE SCALE GENOMIC DNA]</scope>
    <source>
        <strain evidence="3">cv. An-1</strain>
    </source>
</reference>
<gene>
    <name evidence="2" type="ORF">AN1_LOCUS3059</name>
</gene>
<dbReference type="Proteomes" id="UP000426265">
    <property type="component" value="Unassembled WGS sequence"/>
</dbReference>